<accession>A0A9D1LPE6</accession>
<reference evidence="1" key="2">
    <citation type="journal article" date="2021" name="PeerJ">
        <title>Extensive microbial diversity within the chicken gut microbiome revealed by metagenomics and culture.</title>
        <authorList>
            <person name="Gilroy R."/>
            <person name="Ravi A."/>
            <person name="Getino M."/>
            <person name="Pursley I."/>
            <person name="Horton D.L."/>
            <person name="Alikhan N.F."/>
            <person name="Baker D."/>
            <person name="Gharbi K."/>
            <person name="Hall N."/>
            <person name="Watson M."/>
            <person name="Adriaenssens E.M."/>
            <person name="Foster-Nyarko E."/>
            <person name="Jarju S."/>
            <person name="Secka A."/>
            <person name="Antonio M."/>
            <person name="Oren A."/>
            <person name="Chaudhuri R.R."/>
            <person name="La Ragione R."/>
            <person name="Hildebrand F."/>
            <person name="Pallen M.J."/>
        </authorList>
    </citation>
    <scope>NUCLEOTIDE SEQUENCE</scope>
    <source>
        <strain evidence="1">ChiGjej1B1-22543</strain>
    </source>
</reference>
<reference evidence="1" key="1">
    <citation type="submission" date="2020-10" db="EMBL/GenBank/DDBJ databases">
        <authorList>
            <person name="Gilroy R."/>
        </authorList>
    </citation>
    <scope>NUCLEOTIDE SEQUENCE</scope>
    <source>
        <strain evidence="1">ChiGjej1B1-22543</strain>
    </source>
</reference>
<name>A0A9D1LPE6_9FIRM</name>
<proteinExistence type="predicted"/>
<gene>
    <name evidence="1" type="ORF">IAC52_04805</name>
</gene>
<dbReference type="EMBL" id="DVMV01000039">
    <property type="protein sequence ID" value="HIU45598.1"/>
    <property type="molecule type" value="Genomic_DNA"/>
</dbReference>
<sequence>MDLFEKLRAKRLYNPFNMSEEMRYYLENVSKLSGFDAFKPLVKASRSFDVIRANVILRGLSNKETLESAYRKAIRKEGGQQDPSAVKAMYESELAKLPYYEADGERIWMPFFPRSLNSVYGSDPAKLEDHPYKMLLRNYRYATVDPFDYYGPDLFDSLFTKLIKVASHKGNRAYFDYDAYEVYFVNEQGRLDADLVLFDRYIGRPSYNHMLDRIQGAVEAYYKDDKKAFIKSLVDNKLISSSLIYKITYDENKFNEQLDRKFGR</sequence>
<protein>
    <submittedName>
        <fullName evidence="1">Uncharacterized protein</fullName>
    </submittedName>
</protein>
<evidence type="ECO:0000313" key="1">
    <source>
        <dbReference type="EMBL" id="HIU45598.1"/>
    </source>
</evidence>
<comment type="caution">
    <text evidence="1">The sequence shown here is derived from an EMBL/GenBank/DDBJ whole genome shotgun (WGS) entry which is preliminary data.</text>
</comment>
<dbReference type="AlphaFoldDB" id="A0A9D1LPE6"/>
<dbReference type="Proteomes" id="UP000824070">
    <property type="component" value="Unassembled WGS sequence"/>
</dbReference>
<organism evidence="1 2">
    <name type="scientific">Candidatus Alloenteromonas pullicola</name>
    <dbReference type="NCBI Taxonomy" id="2840784"/>
    <lineage>
        <taxon>Bacteria</taxon>
        <taxon>Bacillati</taxon>
        <taxon>Bacillota</taxon>
        <taxon>Bacillota incertae sedis</taxon>
        <taxon>Candidatus Alloenteromonas</taxon>
    </lineage>
</organism>
<evidence type="ECO:0000313" key="2">
    <source>
        <dbReference type="Proteomes" id="UP000824070"/>
    </source>
</evidence>